<dbReference type="RefSeq" id="WP_014218066.1">
    <property type="nucleotide sequence ID" value="NZ_LWBO01000020.1"/>
</dbReference>
<keyword evidence="4" id="KW-1185">Reference proteome</keyword>
<evidence type="ECO:0000259" key="1">
    <source>
        <dbReference type="Pfam" id="PF04773"/>
    </source>
</evidence>
<dbReference type="InterPro" id="IPR006860">
    <property type="entry name" value="FecR"/>
</dbReference>
<dbReference type="PROSITE" id="PS00430">
    <property type="entry name" value="TONB_DEPENDENT_REC_1"/>
    <property type="match status" value="1"/>
</dbReference>
<protein>
    <submittedName>
        <fullName evidence="3">Iron dicitrate transport regulator FecR</fullName>
    </submittedName>
</protein>
<comment type="caution">
    <text evidence="3">The sequence shown here is derived from an EMBL/GenBank/DDBJ whole genome shotgun (WGS) entry which is preliminary data.</text>
</comment>
<dbReference type="Gene3D" id="3.55.50.30">
    <property type="match status" value="1"/>
</dbReference>
<reference evidence="3 4" key="1">
    <citation type="submission" date="2016-04" db="EMBL/GenBank/DDBJ databases">
        <authorList>
            <person name="Chen L."/>
            <person name="Zhuang W."/>
            <person name="Wang G."/>
        </authorList>
    </citation>
    <scope>NUCLEOTIDE SEQUENCE [LARGE SCALE GENOMIC DNA]</scope>
    <source>
        <strain evidence="4">GR20</strain>
    </source>
</reference>
<dbReference type="PANTHER" id="PTHR30273:SF2">
    <property type="entry name" value="PROTEIN FECR"/>
    <property type="match status" value="1"/>
</dbReference>
<dbReference type="Pfam" id="PF16344">
    <property type="entry name" value="FecR_C"/>
    <property type="match status" value="1"/>
</dbReference>
<sequence length="323" mass="36281">MNKPEQSIITSLLEKHALGICTPEEMVLLEQWYAAFPEQGKVWNSAEEKAAMKDSLKADIFNAIAPAKVTAFTEVPAKPSRSRWWQAAAAVLILMGSYLVYNKYTNKKEPETIVVSAAAGKGILQYELPDHSFIWLEPGTTVRYRKHFVNETREIELADGMAFFSVTKDRQHPFLVKTRPGVQTSVLGTEFTVKAYAQSANVQVMVKSGIVQVADGTRILDTLKASQQLSYQLKEHTCTRMEGLQEDWRSGDIALLQAPFTEVARILEKRYGLQVVYNAKEAEAYSFTLHLGKQATASDMLEMLKDISGLQYELNNNKVTIHK</sequence>
<dbReference type="InterPro" id="IPR032508">
    <property type="entry name" value="FecR_C"/>
</dbReference>
<feature type="domain" description="Protein FecR C-terminal" evidence="2">
    <location>
        <begin position="258"/>
        <end position="321"/>
    </location>
</feature>
<organism evidence="3 4">
    <name type="scientific">Niastella koreensis</name>
    <dbReference type="NCBI Taxonomy" id="354356"/>
    <lineage>
        <taxon>Bacteria</taxon>
        <taxon>Pseudomonadati</taxon>
        <taxon>Bacteroidota</taxon>
        <taxon>Chitinophagia</taxon>
        <taxon>Chitinophagales</taxon>
        <taxon>Chitinophagaceae</taxon>
        <taxon>Niastella</taxon>
    </lineage>
</organism>
<dbReference type="Proteomes" id="UP000192277">
    <property type="component" value="Unassembled WGS sequence"/>
</dbReference>
<accession>A0ABX3NT39</accession>
<dbReference type="InterPro" id="IPR010916">
    <property type="entry name" value="TonB_box_CS"/>
</dbReference>
<dbReference type="EMBL" id="LWBO01000020">
    <property type="protein sequence ID" value="OQP45358.1"/>
    <property type="molecule type" value="Genomic_DNA"/>
</dbReference>
<feature type="domain" description="FecR protein" evidence="1">
    <location>
        <begin position="121"/>
        <end position="211"/>
    </location>
</feature>
<dbReference type="Gene3D" id="2.60.120.1440">
    <property type="match status" value="1"/>
</dbReference>
<dbReference type="PIRSF" id="PIRSF018266">
    <property type="entry name" value="FecR"/>
    <property type="match status" value="1"/>
</dbReference>
<gene>
    <name evidence="3" type="ORF">A4D02_33720</name>
</gene>
<dbReference type="InterPro" id="IPR012373">
    <property type="entry name" value="Ferrdict_sens_TM"/>
</dbReference>
<name>A0ABX3NT39_9BACT</name>
<evidence type="ECO:0000313" key="4">
    <source>
        <dbReference type="Proteomes" id="UP000192277"/>
    </source>
</evidence>
<dbReference type="PANTHER" id="PTHR30273">
    <property type="entry name" value="PERIPLASMIC SIGNAL SENSOR AND SIGMA FACTOR ACTIVATOR FECR-RELATED"/>
    <property type="match status" value="1"/>
</dbReference>
<evidence type="ECO:0000259" key="2">
    <source>
        <dbReference type="Pfam" id="PF16344"/>
    </source>
</evidence>
<proteinExistence type="predicted"/>
<dbReference type="Pfam" id="PF04773">
    <property type="entry name" value="FecR"/>
    <property type="match status" value="1"/>
</dbReference>
<evidence type="ECO:0000313" key="3">
    <source>
        <dbReference type="EMBL" id="OQP45358.1"/>
    </source>
</evidence>